<name>A0A3N4M7S4_9BACT</name>
<evidence type="ECO:0008006" key="4">
    <source>
        <dbReference type="Google" id="ProtNLM"/>
    </source>
</evidence>
<dbReference type="EMBL" id="RMBX01000010">
    <property type="protein sequence ID" value="RPD39594.1"/>
    <property type="molecule type" value="Genomic_DNA"/>
</dbReference>
<evidence type="ECO:0000313" key="2">
    <source>
        <dbReference type="EMBL" id="RPD39594.1"/>
    </source>
</evidence>
<dbReference type="RefSeq" id="WP_120515733.1">
    <property type="nucleotide sequence ID" value="NZ_QXZY01000004.1"/>
</dbReference>
<protein>
    <recommendedName>
        <fullName evidence="4">DUF3823 domain-containing protein</fullName>
    </recommendedName>
</protein>
<evidence type="ECO:0000256" key="1">
    <source>
        <dbReference type="SAM" id="SignalP"/>
    </source>
</evidence>
<dbReference type="AlphaFoldDB" id="A0A3N4M7S4"/>
<dbReference type="Proteomes" id="UP000279089">
    <property type="component" value="Unassembled WGS sequence"/>
</dbReference>
<reference evidence="3" key="1">
    <citation type="submission" date="2018-11" db="EMBL/GenBank/DDBJ databases">
        <title>Chitinophaga lutea sp.nov., isolate from arsenic contaminated soil.</title>
        <authorList>
            <person name="Zong Y."/>
        </authorList>
    </citation>
    <scope>NUCLEOTIDE SEQUENCE [LARGE SCALE GENOMIC DNA]</scope>
    <source>
        <strain evidence="3">YLT18</strain>
    </source>
</reference>
<dbReference type="PROSITE" id="PS51257">
    <property type="entry name" value="PROKAR_LIPOPROTEIN"/>
    <property type="match status" value="1"/>
</dbReference>
<sequence length="275" mass="30722">MKKTINIVCLLILLLAAACKKEGDFVVKPLKAIEPVTFAGGYVLGDTLTLYFDGVKMRDYFGPIGSDWETTRIAFEEDRASMELKRKKTGETVYQKTFDIKDADNAIPKLYFDGAKMQPAYTYPTPQGAEYTANFYLDFPAGSGTADISLEMIEYRMDGNTPVILGVTSVPIASNIQPGKWTEYVTLPMMPTLPNTHPESGFAPYICVKKAGKNEYYVVNKDEEIFTTIERNSLQLQLPDEYTTNGLVQSYHLYGKTYSGISAVISNDLVRVFPK</sequence>
<feature type="chain" id="PRO_5017986397" description="DUF3823 domain-containing protein" evidence="1">
    <location>
        <begin position="21"/>
        <end position="275"/>
    </location>
</feature>
<feature type="signal peptide" evidence="1">
    <location>
        <begin position="1"/>
        <end position="20"/>
    </location>
</feature>
<dbReference type="OrthoDB" id="670470at2"/>
<evidence type="ECO:0000313" key="3">
    <source>
        <dbReference type="Proteomes" id="UP000279089"/>
    </source>
</evidence>
<keyword evidence="3" id="KW-1185">Reference proteome</keyword>
<accession>A0A3N4M7S4</accession>
<comment type="caution">
    <text evidence="2">The sequence shown here is derived from an EMBL/GenBank/DDBJ whole genome shotgun (WGS) entry which is preliminary data.</text>
</comment>
<organism evidence="2 3">
    <name type="scientific">Chitinophaga barathri</name>
    <dbReference type="NCBI Taxonomy" id="1647451"/>
    <lineage>
        <taxon>Bacteria</taxon>
        <taxon>Pseudomonadati</taxon>
        <taxon>Bacteroidota</taxon>
        <taxon>Chitinophagia</taxon>
        <taxon>Chitinophagales</taxon>
        <taxon>Chitinophagaceae</taxon>
        <taxon>Chitinophaga</taxon>
    </lineage>
</organism>
<keyword evidence="1" id="KW-0732">Signal</keyword>
<gene>
    <name evidence="2" type="ORF">EG028_18260</name>
</gene>
<proteinExistence type="predicted"/>